<dbReference type="InterPro" id="IPR021731">
    <property type="entry name" value="AMIN_dom"/>
</dbReference>
<dbReference type="Pfam" id="PF11741">
    <property type="entry name" value="AMIN"/>
    <property type="match status" value="1"/>
</dbReference>
<dbReference type="GO" id="GO:0019867">
    <property type="term" value="C:outer membrane"/>
    <property type="evidence" value="ECO:0007669"/>
    <property type="project" value="InterPro"/>
</dbReference>
<accession>A0A2L1GR55</accession>
<feature type="domain" description="Secretin/TonB short N-terminal" evidence="5">
    <location>
        <begin position="218"/>
        <end position="266"/>
    </location>
</feature>
<dbReference type="InterPro" id="IPR051808">
    <property type="entry name" value="Type_IV_pilus_biogenesis"/>
</dbReference>
<dbReference type="InterPro" id="IPR011662">
    <property type="entry name" value="Secretin/TonB_short_N"/>
</dbReference>
<protein>
    <recommendedName>
        <fullName evidence="5">Secretin/TonB short N-terminal domain-containing protein</fullName>
    </recommendedName>
</protein>
<evidence type="ECO:0000256" key="3">
    <source>
        <dbReference type="ARBA" id="ARBA00023237"/>
    </source>
</evidence>
<dbReference type="Proteomes" id="UP000239867">
    <property type="component" value="Chromosome"/>
</dbReference>
<keyword evidence="3" id="KW-0998">Cell outer membrane</keyword>
<dbReference type="InterPro" id="IPR011990">
    <property type="entry name" value="TPR-like_helical_dom_sf"/>
</dbReference>
<dbReference type="Gene3D" id="2.60.40.3500">
    <property type="match status" value="1"/>
</dbReference>
<feature type="region of interest" description="Disordered" evidence="4">
    <location>
        <begin position="155"/>
        <end position="186"/>
    </location>
</feature>
<proteinExistence type="predicted"/>
<evidence type="ECO:0000256" key="1">
    <source>
        <dbReference type="ARBA" id="ARBA00022448"/>
    </source>
</evidence>
<dbReference type="PANTHER" id="PTHR30604">
    <property type="entry name" value="PROTEIN TRANSPORT PROTEIN HOFQ"/>
    <property type="match status" value="1"/>
</dbReference>
<dbReference type="PANTHER" id="PTHR30604:SF1">
    <property type="entry name" value="DNA UTILIZATION PROTEIN HOFQ"/>
    <property type="match status" value="1"/>
</dbReference>
<evidence type="ECO:0000256" key="4">
    <source>
        <dbReference type="SAM" id="MobiDB-lite"/>
    </source>
</evidence>
<reference evidence="6 7" key="1">
    <citation type="journal article" date="2018" name="MBio">
        <title>Insights into the evolution of host association through the isolation and characterization of a novel human periodontal pathobiont, Desulfobulbus oralis.</title>
        <authorList>
            <person name="Cross K.L."/>
            <person name="Chirania P."/>
            <person name="Xiong W."/>
            <person name="Beall C.J."/>
            <person name="Elkins J.G."/>
            <person name="Giannone R.J."/>
            <person name="Griffen A.L."/>
            <person name="Guss A.M."/>
            <person name="Hettich R.L."/>
            <person name="Joshi S.S."/>
            <person name="Mokrzan E.M."/>
            <person name="Martin R.K."/>
            <person name="Zhulin I.B."/>
            <person name="Leys E.J."/>
            <person name="Podar M."/>
        </authorList>
    </citation>
    <scope>NUCLEOTIDE SEQUENCE [LARGE SCALE GENOMIC DNA]</scope>
    <source>
        <strain evidence="6 7">ORNL</strain>
    </source>
</reference>
<evidence type="ECO:0000313" key="7">
    <source>
        <dbReference type="Proteomes" id="UP000239867"/>
    </source>
</evidence>
<dbReference type="RefSeq" id="WP_104937322.1">
    <property type="nucleotide sequence ID" value="NZ_CP021255.1"/>
</dbReference>
<dbReference type="Gene3D" id="3.30.1370.130">
    <property type="match status" value="1"/>
</dbReference>
<keyword evidence="1" id="KW-0813">Transport</keyword>
<organism evidence="6 7">
    <name type="scientific">Desulfobulbus oralis</name>
    <dbReference type="NCBI Taxonomy" id="1986146"/>
    <lineage>
        <taxon>Bacteria</taxon>
        <taxon>Pseudomonadati</taxon>
        <taxon>Thermodesulfobacteriota</taxon>
        <taxon>Desulfobulbia</taxon>
        <taxon>Desulfobulbales</taxon>
        <taxon>Desulfobulbaceae</taxon>
        <taxon>Desulfobulbus</taxon>
    </lineage>
</organism>
<name>A0A2L1GR55_9BACT</name>
<keyword evidence="7" id="KW-1185">Reference proteome</keyword>
<evidence type="ECO:0000256" key="2">
    <source>
        <dbReference type="ARBA" id="ARBA00023136"/>
    </source>
</evidence>
<dbReference type="OrthoDB" id="9775455at2"/>
<evidence type="ECO:0000259" key="5">
    <source>
        <dbReference type="SMART" id="SM00965"/>
    </source>
</evidence>
<dbReference type="EMBL" id="CP021255">
    <property type="protein sequence ID" value="AVD72118.1"/>
    <property type="molecule type" value="Genomic_DNA"/>
</dbReference>
<dbReference type="KEGG" id="deo:CAY53_12045"/>
<sequence>MKRLGDSALFRECCRRWLGAASAAFVGLAFVAVVQAQEGEKSAVTEIAVKKSAASLEVRIKGNESLTYQTYELPKPARVVIDVANASLKSGITADIPKDTPIQLQTKEIADASPQILRFEFILKKSLPYTTKQDGKDILVNFELQKPAVAGKSKTNAASGKALAKQLPDTSKAAGPARSSQGNETFGFSGYERERISVDFYKMDLHNVFRFLREVSGTNIIVDESVQGTLTLTLDDVPWDFALDAILNLKDLKKEERYNTIVIYPKSKEFIWPNKTVSKLSFQADEDIAQQDALVITQMEQQPVGLVEASQLIARGREFEKAHNPTMAVQAYEQAFEKWSSNAKLANRISAIYLVELRQNAKALQYAKSALAINKKDRVAALNAAIASANMRSMQAAASYFDMCVQGDSPSQEALLSYALFREEARQYDLALQILAKHDSLYGRTLEAMVAKARILDKKGASSQAVQAYREILSSGFALPSDLSRFVRARVGMAN</sequence>
<dbReference type="SMART" id="SM00965">
    <property type="entry name" value="STN"/>
    <property type="match status" value="1"/>
</dbReference>
<keyword evidence="2" id="KW-0472">Membrane</keyword>
<dbReference type="Gene3D" id="1.25.40.10">
    <property type="entry name" value="Tetratricopeptide repeat domain"/>
    <property type="match status" value="1"/>
</dbReference>
<dbReference type="AlphaFoldDB" id="A0A2L1GR55"/>
<gene>
    <name evidence="6" type="ORF">CAY53_12045</name>
</gene>
<dbReference type="SUPFAM" id="SSF48452">
    <property type="entry name" value="TPR-like"/>
    <property type="match status" value="1"/>
</dbReference>
<evidence type="ECO:0000313" key="6">
    <source>
        <dbReference type="EMBL" id="AVD72118.1"/>
    </source>
</evidence>